<comment type="caution">
    <text evidence="1">The sequence shown here is derived from an EMBL/GenBank/DDBJ whole genome shotgun (WGS) entry which is preliminary data.</text>
</comment>
<keyword evidence="2" id="KW-1185">Reference proteome</keyword>
<evidence type="ECO:0000313" key="1">
    <source>
        <dbReference type="EMBL" id="CAB3981220.1"/>
    </source>
</evidence>
<organism evidence="1 2">
    <name type="scientific">Paramuricea clavata</name>
    <name type="common">Red gorgonian</name>
    <name type="synonym">Violescent sea-whip</name>
    <dbReference type="NCBI Taxonomy" id="317549"/>
    <lineage>
        <taxon>Eukaryota</taxon>
        <taxon>Metazoa</taxon>
        <taxon>Cnidaria</taxon>
        <taxon>Anthozoa</taxon>
        <taxon>Octocorallia</taxon>
        <taxon>Malacalcyonacea</taxon>
        <taxon>Plexauridae</taxon>
        <taxon>Paramuricea</taxon>
    </lineage>
</organism>
<reference evidence="1" key="1">
    <citation type="submission" date="2020-04" db="EMBL/GenBank/DDBJ databases">
        <authorList>
            <person name="Alioto T."/>
            <person name="Alioto T."/>
            <person name="Gomez Garrido J."/>
        </authorList>
    </citation>
    <scope>NUCLEOTIDE SEQUENCE</scope>
    <source>
        <strain evidence="1">A484AB</strain>
    </source>
</reference>
<dbReference type="EMBL" id="CACRXK020000363">
    <property type="protein sequence ID" value="CAB3981220.1"/>
    <property type="molecule type" value="Genomic_DNA"/>
</dbReference>
<protein>
    <submittedName>
        <fullName evidence="1">Uncharacterized protein</fullName>
    </submittedName>
</protein>
<proteinExistence type="predicted"/>
<accession>A0A7D9HEE3</accession>
<dbReference type="AlphaFoldDB" id="A0A7D9HEE3"/>
<sequence>MEKKRKTPDSVNQLETFEPISMDSSTSEYEQCSKSLNQVPLLISVSFVVQIVKPLTKENTQIIETTAAMHKPEDVFVADLYYHAHCCKDYFNKYNADIEEIFENLEEEDAITA</sequence>
<evidence type="ECO:0000313" key="2">
    <source>
        <dbReference type="Proteomes" id="UP001152795"/>
    </source>
</evidence>
<gene>
    <name evidence="1" type="ORF">PACLA_8A015826</name>
</gene>
<dbReference type="Proteomes" id="UP001152795">
    <property type="component" value="Unassembled WGS sequence"/>
</dbReference>
<name>A0A7D9HEE3_PARCT</name>